<dbReference type="GO" id="GO:0016020">
    <property type="term" value="C:membrane"/>
    <property type="evidence" value="ECO:0007669"/>
    <property type="project" value="UniProtKB-SubCell"/>
</dbReference>
<keyword evidence="5" id="KW-0472">Membrane</keyword>
<name>A0A164XQ56_DAUCS</name>
<gene>
    <name evidence="6" type="ORF">DCAR_0519096</name>
</gene>
<keyword evidence="4" id="KW-0862">Zinc</keyword>
<keyword evidence="7" id="KW-1185">Reference proteome</keyword>
<dbReference type="GO" id="GO:0008270">
    <property type="term" value="F:zinc ion binding"/>
    <property type="evidence" value="ECO:0007669"/>
    <property type="project" value="UniProtKB-KW"/>
</dbReference>
<dbReference type="SMART" id="SM00184">
    <property type="entry name" value="RING"/>
    <property type="match status" value="1"/>
</dbReference>
<reference evidence="6" key="2">
    <citation type="submission" date="2022-03" db="EMBL/GenBank/DDBJ databases">
        <title>Draft title - Genomic analysis of global carrot germplasm unveils the trajectory of domestication and the origin of high carotenoid orange carrot.</title>
        <authorList>
            <person name="Iorizzo M."/>
            <person name="Ellison S."/>
            <person name="Senalik D."/>
            <person name="Macko-Podgorni A."/>
            <person name="Grzebelus D."/>
            <person name="Bostan H."/>
            <person name="Rolling W."/>
            <person name="Curaba J."/>
            <person name="Simon P."/>
        </authorList>
    </citation>
    <scope>NUCLEOTIDE SEQUENCE</scope>
    <source>
        <tissue evidence="6">Leaf</tissue>
    </source>
</reference>
<dbReference type="InterPro" id="IPR001841">
    <property type="entry name" value="Znf_RING"/>
</dbReference>
<reference evidence="6" key="1">
    <citation type="journal article" date="2016" name="Nat. Genet.">
        <title>A high-quality carrot genome assembly provides new insights into carotenoid accumulation and asterid genome evolution.</title>
        <authorList>
            <person name="Iorizzo M."/>
            <person name="Ellison S."/>
            <person name="Senalik D."/>
            <person name="Zeng P."/>
            <person name="Satapoomin P."/>
            <person name="Huang J."/>
            <person name="Bowman M."/>
            <person name="Iovene M."/>
            <person name="Sanseverino W."/>
            <person name="Cavagnaro P."/>
            <person name="Yildiz M."/>
            <person name="Macko-Podgorni A."/>
            <person name="Moranska E."/>
            <person name="Grzebelus E."/>
            <person name="Grzebelus D."/>
            <person name="Ashrafi H."/>
            <person name="Zheng Z."/>
            <person name="Cheng S."/>
            <person name="Spooner D."/>
            <person name="Van Deynze A."/>
            <person name="Simon P."/>
        </authorList>
    </citation>
    <scope>NUCLEOTIDE SEQUENCE</scope>
    <source>
        <tissue evidence="6">Leaf</tissue>
    </source>
</reference>
<dbReference type="EMBL" id="CP093347">
    <property type="protein sequence ID" value="WOG99741.1"/>
    <property type="molecule type" value="Genomic_DNA"/>
</dbReference>
<evidence type="ECO:0000256" key="4">
    <source>
        <dbReference type="ARBA" id="ARBA00022833"/>
    </source>
</evidence>
<dbReference type="Proteomes" id="UP000077755">
    <property type="component" value="Chromosome 5"/>
</dbReference>
<keyword evidence="3" id="KW-0863">Zinc-finger</keyword>
<dbReference type="AlphaFoldDB" id="A0A164XQ56"/>
<dbReference type="CDD" id="cd16461">
    <property type="entry name" value="RING-H2_EL5-like"/>
    <property type="match status" value="1"/>
</dbReference>
<evidence type="ECO:0000313" key="7">
    <source>
        <dbReference type="Proteomes" id="UP000077755"/>
    </source>
</evidence>
<dbReference type="OMA" id="SHECIQR"/>
<comment type="subcellular location">
    <subcellularLocation>
        <location evidence="1">Membrane</location>
    </subcellularLocation>
</comment>
<dbReference type="PROSITE" id="PS50089">
    <property type="entry name" value="ZF_RING_2"/>
    <property type="match status" value="1"/>
</dbReference>
<dbReference type="Gene3D" id="3.30.40.10">
    <property type="entry name" value="Zinc/RING finger domain, C3HC4 (zinc finger)"/>
    <property type="match status" value="1"/>
</dbReference>
<accession>A0A164XQ56</accession>
<organism evidence="6 7">
    <name type="scientific">Daucus carota subsp. sativus</name>
    <name type="common">Carrot</name>
    <dbReference type="NCBI Taxonomy" id="79200"/>
    <lineage>
        <taxon>Eukaryota</taxon>
        <taxon>Viridiplantae</taxon>
        <taxon>Streptophyta</taxon>
        <taxon>Embryophyta</taxon>
        <taxon>Tracheophyta</taxon>
        <taxon>Spermatophyta</taxon>
        <taxon>Magnoliopsida</taxon>
        <taxon>eudicotyledons</taxon>
        <taxon>Gunneridae</taxon>
        <taxon>Pentapetalae</taxon>
        <taxon>asterids</taxon>
        <taxon>campanulids</taxon>
        <taxon>Apiales</taxon>
        <taxon>Apiaceae</taxon>
        <taxon>Apioideae</taxon>
        <taxon>Scandiceae</taxon>
        <taxon>Daucinae</taxon>
        <taxon>Daucus</taxon>
        <taxon>Daucus sect. Daucus</taxon>
    </lineage>
</organism>
<sequence length="201" mass="21452">MQIKAAVFFTVIKKAIWALTTCLFALGGAVVGTITGAIKGQTTETGLARGAGIGAVVGAVTAIQLMDSITNGESFSKAALLCSLLNGKVFVEWASPALLKAYQWQVSSIDASSSIEISDLFEVTLSKGLSQNYINKLPVHRFSAASITSSCYETSCAICLQDAKNGDLARTLPDCRHCFHLHCIDEWLTRQGSCPICRKDV</sequence>
<keyword evidence="2" id="KW-0479">Metal-binding</keyword>
<protein>
    <submittedName>
        <fullName evidence="6">Uncharacterized protein</fullName>
    </submittedName>
</protein>
<dbReference type="Pfam" id="PF13639">
    <property type="entry name" value="zf-RING_2"/>
    <property type="match status" value="1"/>
</dbReference>
<dbReference type="PANTHER" id="PTHR46151:SF12">
    <property type="entry name" value="RING_U-BOX SUPERFAMILY PROTEIN"/>
    <property type="match status" value="1"/>
</dbReference>
<dbReference type="Gramene" id="KZM93461">
    <property type="protein sequence ID" value="KZM93461"/>
    <property type="gene ID" value="DCAR_016706"/>
</dbReference>
<evidence type="ECO:0000256" key="5">
    <source>
        <dbReference type="ARBA" id="ARBA00023136"/>
    </source>
</evidence>
<evidence type="ECO:0000313" key="6">
    <source>
        <dbReference type="EMBL" id="WOG99741.1"/>
    </source>
</evidence>
<evidence type="ECO:0000256" key="2">
    <source>
        <dbReference type="ARBA" id="ARBA00022723"/>
    </source>
</evidence>
<dbReference type="PANTHER" id="PTHR46151">
    <property type="entry name" value="NEP1-INTERACTING PROTEIN-LIKE 2"/>
    <property type="match status" value="1"/>
</dbReference>
<dbReference type="InterPro" id="IPR013083">
    <property type="entry name" value="Znf_RING/FYVE/PHD"/>
</dbReference>
<evidence type="ECO:0000256" key="1">
    <source>
        <dbReference type="ARBA" id="ARBA00004370"/>
    </source>
</evidence>
<evidence type="ECO:0000256" key="3">
    <source>
        <dbReference type="ARBA" id="ARBA00022771"/>
    </source>
</evidence>
<dbReference type="SUPFAM" id="SSF57850">
    <property type="entry name" value="RING/U-box"/>
    <property type="match status" value="1"/>
</dbReference>
<proteinExistence type="predicted"/>